<reference evidence="2" key="1">
    <citation type="journal article" date="2017" name="Parasit. Vectors">
        <title>Sialotranscriptomics of Rhipicephalus zambeziensis reveals intricate expression profiles of secretory proteins and suggests tight temporal transcriptional regulation during blood-feeding.</title>
        <authorList>
            <person name="de Castro M.H."/>
            <person name="de Klerk D."/>
            <person name="Pienaar R."/>
            <person name="Rees D.J.G."/>
            <person name="Mans B.J."/>
        </authorList>
    </citation>
    <scope>NUCLEOTIDE SEQUENCE</scope>
    <source>
        <tissue evidence="2">Salivary glands</tissue>
    </source>
</reference>
<dbReference type="AlphaFoldDB" id="A0A224YHB0"/>
<organism evidence="2">
    <name type="scientific">Rhipicephalus zambeziensis</name>
    <dbReference type="NCBI Taxonomy" id="60191"/>
    <lineage>
        <taxon>Eukaryota</taxon>
        <taxon>Metazoa</taxon>
        <taxon>Ecdysozoa</taxon>
        <taxon>Arthropoda</taxon>
        <taxon>Chelicerata</taxon>
        <taxon>Arachnida</taxon>
        <taxon>Acari</taxon>
        <taxon>Parasitiformes</taxon>
        <taxon>Ixodida</taxon>
        <taxon>Ixodoidea</taxon>
        <taxon>Ixodidae</taxon>
        <taxon>Rhipicephalinae</taxon>
        <taxon>Rhipicephalus</taxon>
        <taxon>Rhipicephalus</taxon>
    </lineage>
</organism>
<feature type="compositionally biased region" description="Basic residues" evidence="1">
    <location>
        <begin position="37"/>
        <end position="47"/>
    </location>
</feature>
<accession>A0A224YHB0</accession>
<evidence type="ECO:0000313" key="2">
    <source>
        <dbReference type="EMBL" id="MAA13160.1"/>
    </source>
</evidence>
<feature type="compositionally biased region" description="Pro residues" evidence="1">
    <location>
        <begin position="70"/>
        <end position="80"/>
    </location>
</feature>
<name>A0A224YHB0_9ACAR</name>
<dbReference type="EMBL" id="GFPF01002014">
    <property type="protein sequence ID" value="MAA13160.1"/>
    <property type="molecule type" value="Transcribed_RNA"/>
</dbReference>
<feature type="compositionally biased region" description="Basic and acidic residues" evidence="1">
    <location>
        <begin position="1"/>
        <end position="11"/>
    </location>
</feature>
<proteinExistence type="predicted"/>
<evidence type="ECO:0000256" key="1">
    <source>
        <dbReference type="SAM" id="MobiDB-lite"/>
    </source>
</evidence>
<sequence>MIRSLGKERENTSFQRVGRQFGLGGFRWRIRVPGLGRHPRSAGRPRAGRSAPSFGGPPPSGGGADEEGPPRLPQPSEPEN</sequence>
<feature type="region of interest" description="Disordered" evidence="1">
    <location>
        <begin position="1"/>
        <end position="80"/>
    </location>
</feature>
<protein>
    <submittedName>
        <fullName evidence="2">Uncharacterized protein</fullName>
    </submittedName>
</protein>